<feature type="transmembrane region" description="Helical" evidence="1">
    <location>
        <begin position="39"/>
        <end position="62"/>
    </location>
</feature>
<evidence type="ECO:0000256" key="1">
    <source>
        <dbReference type="SAM" id="Phobius"/>
    </source>
</evidence>
<name>A0A6C0CX20_9ZZZZ</name>
<reference evidence="2" key="1">
    <citation type="journal article" date="2020" name="Nature">
        <title>Giant virus diversity and host interactions through global metagenomics.</title>
        <authorList>
            <person name="Schulz F."/>
            <person name="Roux S."/>
            <person name="Paez-Espino D."/>
            <person name="Jungbluth S."/>
            <person name="Walsh D.A."/>
            <person name="Denef V.J."/>
            <person name="McMahon K.D."/>
            <person name="Konstantinidis K.T."/>
            <person name="Eloe-Fadrosh E.A."/>
            <person name="Kyrpides N.C."/>
            <person name="Woyke T."/>
        </authorList>
    </citation>
    <scope>NUCLEOTIDE SEQUENCE</scope>
    <source>
        <strain evidence="2">GVMAG-M-3300023110-24</strain>
    </source>
</reference>
<protein>
    <submittedName>
        <fullName evidence="2">Uncharacterized protein</fullName>
    </submittedName>
</protein>
<proteinExistence type="predicted"/>
<organism evidence="2">
    <name type="scientific">viral metagenome</name>
    <dbReference type="NCBI Taxonomy" id="1070528"/>
    <lineage>
        <taxon>unclassified sequences</taxon>
        <taxon>metagenomes</taxon>
        <taxon>organismal metagenomes</taxon>
    </lineage>
</organism>
<keyword evidence="1" id="KW-1133">Transmembrane helix</keyword>
<evidence type="ECO:0000313" key="2">
    <source>
        <dbReference type="EMBL" id="QHT09386.1"/>
    </source>
</evidence>
<dbReference type="AlphaFoldDB" id="A0A6C0CX20"/>
<keyword evidence="1" id="KW-0812">Transmembrane</keyword>
<keyword evidence="1" id="KW-0472">Membrane</keyword>
<dbReference type="EMBL" id="MN739510">
    <property type="protein sequence ID" value="QHT09386.1"/>
    <property type="molecule type" value="Genomic_DNA"/>
</dbReference>
<sequence length="64" mass="7616">MGIREYDFEDPPNMNIRNVSNKVEQIIRSDDYNEFVKCLFSMFCILYIILITGFAVLIYSLFHD</sequence>
<accession>A0A6C0CX20</accession>